<keyword evidence="1" id="KW-0472">Membrane</keyword>
<accession>A0A6J6XTN1</accession>
<dbReference type="AlphaFoldDB" id="A0A6J6XTN1"/>
<name>A0A6J6XTN1_9ZZZZ</name>
<proteinExistence type="predicted"/>
<sequence length="142" mass="14824">MAMSSTSSSSTPSRWDTQAIKSGASVALVFAVPFSIAARIFSDSAIAVILSLCAAIGFLLGAAVAAWHQQRRTPLTHAIATAALSYIIPQTVFVIVKLARGGEVRWLGVFFNLTVTLTVGVIGGFIGSTMQRTGAAPKGRRS</sequence>
<feature type="transmembrane region" description="Helical" evidence="1">
    <location>
        <begin position="79"/>
        <end position="99"/>
    </location>
</feature>
<evidence type="ECO:0000313" key="2">
    <source>
        <dbReference type="EMBL" id="CAB4799193.1"/>
    </source>
</evidence>
<keyword evidence="1" id="KW-1133">Transmembrane helix</keyword>
<dbReference type="EMBL" id="CAFAAL010000033">
    <property type="protein sequence ID" value="CAB4799193.1"/>
    <property type="molecule type" value="Genomic_DNA"/>
</dbReference>
<evidence type="ECO:0000256" key="1">
    <source>
        <dbReference type="SAM" id="Phobius"/>
    </source>
</evidence>
<feature type="transmembrane region" description="Helical" evidence="1">
    <location>
        <begin position="105"/>
        <end position="126"/>
    </location>
</feature>
<reference evidence="2" key="1">
    <citation type="submission" date="2020-05" db="EMBL/GenBank/DDBJ databases">
        <authorList>
            <person name="Chiriac C."/>
            <person name="Salcher M."/>
            <person name="Ghai R."/>
            <person name="Kavagutti S V."/>
        </authorList>
    </citation>
    <scope>NUCLEOTIDE SEQUENCE</scope>
</reference>
<protein>
    <submittedName>
        <fullName evidence="2">Unannotated protein</fullName>
    </submittedName>
</protein>
<gene>
    <name evidence="2" type="ORF">UFOPK3004_00568</name>
</gene>
<organism evidence="2">
    <name type="scientific">freshwater metagenome</name>
    <dbReference type="NCBI Taxonomy" id="449393"/>
    <lineage>
        <taxon>unclassified sequences</taxon>
        <taxon>metagenomes</taxon>
        <taxon>ecological metagenomes</taxon>
    </lineage>
</organism>
<keyword evidence="1" id="KW-0812">Transmembrane</keyword>
<feature type="transmembrane region" description="Helical" evidence="1">
    <location>
        <begin position="46"/>
        <end position="67"/>
    </location>
</feature>
<feature type="transmembrane region" description="Helical" evidence="1">
    <location>
        <begin position="20"/>
        <end position="40"/>
    </location>
</feature>